<dbReference type="PANTHER" id="PTHR30055">
    <property type="entry name" value="HTH-TYPE TRANSCRIPTIONAL REGULATOR RUTR"/>
    <property type="match status" value="1"/>
</dbReference>
<dbReference type="InterPro" id="IPR009057">
    <property type="entry name" value="Homeodomain-like_sf"/>
</dbReference>
<feature type="domain" description="HTH tetR-type" evidence="6">
    <location>
        <begin position="22"/>
        <end position="82"/>
    </location>
</feature>
<evidence type="ECO:0000256" key="1">
    <source>
        <dbReference type="ARBA" id="ARBA00023015"/>
    </source>
</evidence>
<evidence type="ECO:0000313" key="8">
    <source>
        <dbReference type="Proteomes" id="UP001230253"/>
    </source>
</evidence>
<dbReference type="EMBL" id="JAUSUK010000001">
    <property type="protein sequence ID" value="MDQ0325831.1"/>
    <property type="molecule type" value="Genomic_DNA"/>
</dbReference>
<comment type="caution">
    <text evidence="7">The sequence shown here is derived from an EMBL/GenBank/DDBJ whole genome shotgun (WGS) entry which is preliminary data.</text>
</comment>
<evidence type="ECO:0000256" key="5">
    <source>
        <dbReference type="SAM" id="MobiDB-lite"/>
    </source>
</evidence>
<feature type="DNA-binding region" description="H-T-H motif" evidence="4">
    <location>
        <begin position="45"/>
        <end position="64"/>
    </location>
</feature>
<protein>
    <submittedName>
        <fullName evidence="7">AcrR family transcriptional regulator</fullName>
    </submittedName>
</protein>
<dbReference type="Gene3D" id="1.10.10.60">
    <property type="entry name" value="Homeodomain-like"/>
    <property type="match status" value="1"/>
</dbReference>
<dbReference type="PROSITE" id="PS50977">
    <property type="entry name" value="HTH_TETR_2"/>
    <property type="match status" value="1"/>
</dbReference>
<name>A0ABU0C5P4_9BRAD</name>
<dbReference type="Pfam" id="PF16859">
    <property type="entry name" value="TetR_C_11"/>
    <property type="match status" value="1"/>
</dbReference>
<evidence type="ECO:0000256" key="2">
    <source>
        <dbReference type="ARBA" id="ARBA00023125"/>
    </source>
</evidence>
<dbReference type="InterPro" id="IPR011075">
    <property type="entry name" value="TetR_C"/>
</dbReference>
<dbReference type="Gene3D" id="1.10.357.10">
    <property type="entry name" value="Tetracycline Repressor, domain 2"/>
    <property type="match status" value="1"/>
</dbReference>
<accession>A0ABU0C5P4</accession>
<dbReference type="InterPro" id="IPR001647">
    <property type="entry name" value="HTH_TetR"/>
</dbReference>
<dbReference type="InterPro" id="IPR050109">
    <property type="entry name" value="HTH-type_TetR-like_transc_reg"/>
</dbReference>
<dbReference type="PANTHER" id="PTHR30055:SF148">
    <property type="entry name" value="TETR-FAMILY TRANSCRIPTIONAL REGULATOR"/>
    <property type="match status" value="1"/>
</dbReference>
<gene>
    <name evidence="7" type="ORF">J2R99_001680</name>
</gene>
<keyword evidence="2 4" id="KW-0238">DNA-binding</keyword>
<feature type="region of interest" description="Disordered" evidence="5">
    <location>
        <begin position="1"/>
        <end position="22"/>
    </location>
</feature>
<evidence type="ECO:0000256" key="3">
    <source>
        <dbReference type="ARBA" id="ARBA00023163"/>
    </source>
</evidence>
<proteinExistence type="predicted"/>
<evidence type="ECO:0000259" key="6">
    <source>
        <dbReference type="PROSITE" id="PS50977"/>
    </source>
</evidence>
<dbReference type="Pfam" id="PF00440">
    <property type="entry name" value="TetR_N"/>
    <property type="match status" value="1"/>
</dbReference>
<dbReference type="RefSeq" id="WP_307153987.1">
    <property type="nucleotide sequence ID" value="NZ_JAUSUK010000001.1"/>
</dbReference>
<evidence type="ECO:0000313" key="7">
    <source>
        <dbReference type="EMBL" id="MDQ0325831.1"/>
    </source>
</evidence>
<dbReference type="SUPFAM" id="SSF48498">
    <property type="entry name" value="Tetracyclin repressor-like, C-terminal domain"/>
    <property type="match status" value="1"/>
</dbReference>
<evidence type="ECO:0000256" key="4">
    <source>
        <dbReference type="PROSITE-ProRule" id="PRU00335"/>
    </source>
</evidence>
<sequence>MAREEEPVTGVRKGPRPGGRSARVQAAVHQAVRDIQREASREELTVPAIAARAGVTPSTIYRRWGDLSQLLSDVALERLRPDGAPADTGSFRGDMEAWLAQYIDEMSSAFGRSVLRDLVGGQTSANAGECACALREQFDAICARAELRGENPPDSEALMDHVFAPLVYRLLFAGEDVTFGFAQGLLERLLPRGGARHGRKDGSSPGMSARVS</sequence>
<keyword evidence="1" id="KW-0805">Transcription regulation</keyword>
<dbReference type="InterPro" id="IPR036271">
    <property type="entry name" value="Tet_transcr_reg_TetR-rel_C_sf"/>
</dbReference>
<reference evidence="7 8" key="1">
    <citation type="submission" date="2023-07" db="EMBL/GenBank/DDBJ databases">
        <title>Genomic Encyclopedia of Type Strains, Phase IV (KMG-IV): sequencing the most valuable type-strain genomes for metagenomic binning, comparative biology and taxonomic classification.</title>
        <authorList>
            <person name="Goeker M."/>
        </authorList>
    </citation>
    <scope>NUCLEOTIDE SEQUENCE [LARGE SCALE GENOMIC DNA]</scope>
    <source>
        <strain evidence="7 8">DSM 11549</strain>
    </source>
</reference>
<dbReference type="SUPFAM" id="SSF46689">
    <property type="entry name" value="Homeodomain-like"/>
    <property type="match status" value="1"/>
</dbReference>
<dbReference type="Proteomes" id="UP001230253">
    <property type="component" value="Unassembled WGS sequence"/>
</dbReference>
<organism evidence="7 8">
    <name type="scientific">Rhodopseudomonas julia</name>
    <dbReference type="NCBI Taxonomy" id="200617"/>
    <lineage>
        <taxon>Bacteria</taxon>
        <taxon>Pseudomonadati</taxon>
        <taxon>Pseudomonadota</taxon>
        <taxon>Alphaproteobacteria</taxon>
        <taxon>Hyphomicrobiales</taxon>
        <taxon>Nitrobacteraceae</taxon>
        <taxon>Rhodopseudomonas</taxon>
    </lineage>
</organism>
<keyword evidence="3" id="KW-0804">Transcription</keyword>
<feature type="region of interest" description="Disordered" evidence="5">
    <location>
        <begin position="193"/>
        <end position="212"/>
    </location>
</feature>
<keyword evidence="8" id="KW-1185">Reference proteome</keyword>